<dbReference type="Gene3D" id="1.10.1040.10">
    <property type="entry name" value="N-(1-d-carboxylethyl)-l-norvaline Dehydrogenase, domain 2"/>
    <property type="match status" value="1"/>
</dbReference>
<feature type="active site" evidence="4">
    <location>
        <position position="168"/>
    </location>
</feature>
<dbReference type="GO" id="GO:0050661">
    <property type="term" value="F:NADP binding"/>
    <property type="evidence" value="ECO:0007669"/>
    <property type="project" value="InterPro"/>
</dbReference>
<evidence type="ECO:0000259" key="5">
    <source>
        <dbReference type="Pfam" id="PF03446"/>
    </source>
</evidence>
<dbReference type="GO" id="GO:0051287">
    <property type="term" value="F:NAD binding"/>
    <property type="evidence" value="ECO:0007669"/>
    <property type="project" value="InterPro"/>
</dbReference>
<organism evidence="7 8">
    <name type="scientific">Eggerthia catenaformis OT 569 = DSM 20559</name>
    <dbReference type="NCBI Taxonomy" id="999415"/>
    <lineage>
        <taxon>Bacteria</taxon>
        <taxon>Bacillati</taxon>
        <taxon>Bacillota</taxon>
        <taxon>Erysipelotrichia</taxon>
        <taxon>Erysipelotrichales</taxon>
        <taxon>Coprobacillaceae</taxon>
        <taxon>Eggerthia</taxon>
    </lineage>
</organism>
<dbReference type="EMBL" id="AGEJ01000011">
    <property type="protein sequence ID" value="EMD17075.1"/>
    <property type="molecule type" value="Genomic_DNA"/>
</dbReference>
<dbReference type="PATRIC" id="fig|999415.3.peg.637"/>
<dbReference type="PANTHER" id="PTHR43060:SF15">
    <property type="entry name" value="3-HYDROXYISOBUTYRATE DEHYDROGENASE-LIKE 1, MITOCHONDRIAL-RELATED"/>
    <property type="match status" value="1"/>
</dbReference>
<dbReference type="Pfam" id="PF03446">
    <property type="entry name" value="NAD_binding_2"/>
    <property type="match status" value="1"/>
</dbReference>
<gene>
    <name evidence="7" type="ORF">HMPREF9943_00638</name>
</gene>
<dbReference type="SUPFAM" id="SSF51735">
    <property type="entry name" value="NAD(P)-binding Rossmann-fold domains"/>
    <property type="match status" value="1"/>
</dbReference>
<dbReference type="OrthoDB" id="9786703at2"/>
<evidence type="ECO:0000256" key="2">
    <source>
        <dbReference type="ARBA" id="ARBA00023002"/>
    </source>
</evidence>
<sequence>MLNKIGFIGTGIMGTPIVRNLLQKGFNVTVYNRSQQKAHLLEKDGAIFADSIKACVKDKDVVMTMVGYPQDVKEVYDKVLKYVDHTLLIDMTTSSPDLAKALYDKAKEKNCQMLDAPVTGGDIGAQKGMLTILCGGDQDAFNKAYPLFEAIGSNIYYLGPCGNGQHCKMCNQIAIAGALSGAVEAISYADRMGLDKNQVMEAISAGAAGSFQLSNVAVKAISGDFQPGFMMKHFVKDMGIADEVALSQDLRLEILEHVKKMCISLDDQDLGTQSLLKYYESVR</sequence>
<dbReference type="InterPro" id="IPR015815">
    <property type="entry name" value="HIBADH-related"/>
</dbReference>
<keyword evidence="2" id="KW-0560">Oxidoreductase</keyword>
<dbReference type="Gene3D" id="3.40.50.720">
    <property type="entry name" value="NAD(P)-binding Rossmann-like Domain"/>
    <property type="match status" value="1"/>
</dbReference>
<keyword evidence="3" id="KW-0520">NAD</keyword>
<reference evidence="7 8" key="1">
    <citation type="submission" date="2013-02" db="EMBL/GenBank/DDBJ databases">
        <title>The Genome Sequence of Lactobacillus catenaformis F0143.</title>
        <authorList>
            <consortium name="The Broad Institute Genome Sequencing Platform"/>
            <person name="Earl A."/>
            <person name="Ward D."/>
            <person name="Feldgarden M."/>
            <person name="Gevers D."/>
            <person name="Izard J."/>
            <person name="Blanton J.M."/>
            <person name="Mathney J."/>
            <person name="Dewhirst F.E."/>
            <person name="Young S.K."/>
            <person name="Zeng Q."/>
            <person name="Gargeya S."/>
            <person name="Fitzgerald M."/>
            <person name="Haas B."/>
            <person name="Abouelleil A."/>
            <person name="Alvarado L."/>
            <person name="Arachchi H.M."/>
            <person name="Berlin A."/>
            <person name="Chapman S.B."/>
            <person name="Gearin G."/>
            <person name="Goldberg J."/>
            <person name="Griggs A."/>
            <person name="Gujja S."/>
            <person name="Hansen M."/>
            <person name="Heiman D."/>
            <person name="Howarth C."/>
            <person name="Larimer J."/>
            <person name="Lui A."/>
            <person name="MacDonald P.J.P."/>
            <person name="McCowen C."/>
            <person name="Montmayeur A."/>
            <person name="Murphy C."/>
            <person name="Neiman D."/>
            <person name="Pearson M."/>
            <person name="Priest M."/>
            <person name="Roberts A."/>
            <person name="Saif S."/>
            <person name="Shea T."/>
            <person name="Sisk P."/>
            <person name="Stolte C."/>
            <person name="Sykes S."/>
            <person name="Wortman J."/>
            <person name="Nusbaum C."/>
            <person name="Birren B."/>
        </authorList>
    </citation>
    <scope>NUCLEOTIDE SEQUENCE [LARGE SCALE GENOMIC DNA]</scope>
    <source>
        <strain evidence="7 8">OT 569</strain>
    </source>
</reference>
<evidence type="ECO:0000256" key="1">
    <source>
        <dbReference type="ARBA" id="ARBA00009080"/>
    </source>
</evidence>
<dbReference type="RefSeq" id="WP_004801970.1">
    <property type="nucleotide sequence ID" value="NZ_KB446647.1"/>
</dbReference>
<evidence type="ECO:0000313" key="7">
    <source>
        <dbReference type="EMBL" id="EMD17075.1"/>
    </source>
</evidence>
<keyword evidence="8" id="KW-1185">Reference proteome</keyword>
<feature type="domain" description="6-phosphogluconate dehydrogenase NADP-binding" evidence="5">
    <location>
        <begin position="4"/>
        <end position="159"/>
    </location>
</feature>
<dbReference type="PANTHER" id="PTHR43060">
    <property type="entry name" value="3-HYDROXYISOBUTYRATE DEHYDROGENASE-LIKE 1, MITOCHONDRIAL-RELATED"/>
    <property type="match status" value="1"/>
</dbReference>
<evidence type="ECO:0000256" key="4">
    <source>
        <dbReference type="PIRSR" id="PIRSR000103-1"/>
    </source>
</evidence>
<dbReference type="STRING" id="999415.HMPREF9943_00638"/>
<proteinExistence type="inferred from homology"/>
<dbReference type="InterPro" id="IPR036291">
    <property type="entry name" value="NAD(P)-bd_dom_sf"/>
</dbReference>
<dbReference type="InterPro" id="IPR029154">
    <property type="entry name" value="HIBADH-like_NADP-bd"/>
</dbReference>
<dbReference type="PIRSF" id="PIRSF000103">
    <property type="entry name" value="HIBADH"/>
    <property type="match status" value="1"/>
</dbReference>
<accession>M2Q2E3</accession>
<dbReference type="InterPro" id="IPR006115">
    <property type="entry name" value="6PGDH_NADP-bd"/>
</dbReference>
<dbReference type="InterPro" id="IPR013328">
    <property type="entry name" value="6PGD_dom2"/>
</dbReference>
<dbReference type="AlphaFoldDB" id="M2Q2E3"/>
<dbReference type="BioCyc" id="ECAT999415-HMP:GTTI-659-MONOMER"/>
<evidence type="ECO:0000259" key="6">
    <source>
        <dbReference type="Pfam" id="PF14833"/>
    </source>
</evidence>
<evidence type="ECO:0000313" key="8">
    <source>
        <dbReference type="Proteomes" id="UP000011758"/>
    </source>
</evidence>
<name>M2Q2E3_9FIRM</name>
<evidence type="ECO:0008006" key="9">
    <source>
        <dbReference type="Google" id="ProtNLM"/>
    </source>
</evidence>
<feature type="domain" description="3-hydroxyisobutyrate dehydrogenase-like NAD-binding" evidence="6">
    <location>
        <begin position="162"/>
        <end position="271"/>
    </location>
</feature>
<protein>
    <recommendedName>
        <fullName evidence="9">6-phosphogluconate dehydrogenase NADP-binding domain-containing protein</fullName>
    </recommendedName>
</protein>
<dbReference type="eggNOG" id="COG2084">
    <property type="taxonomic scope" value="Bacteria"/>
</dbReference>
<dbReference type="SUPFAM" id="SSF48179">
    <property type="entry name" value="6-phosphogluconate dehydrogenase C-terminal domain-like"/>
    <property type="match status" value="1"/>
</dbReference>
<dbReference type="GO" id="GO:0016491">
    <property type="term" value="F:oxidoreductase activity"/>
    <property type="evidence" value="ECO:0007669"/>
    <property type="project" value="UniProtKB-KW"/>
</dbReference>
<comment type="caution">
    <text evidence="7">The sequence shown here is derived from an EMBL/GenBank/DDBJ whole genome shotgun (WGS) entry which is preliminary data.</text>
</comment>
<evidence type="ECO:0000256" key="3">
    <source>
        <dbReference type="ARBA" id="ARBA00023027"/>
    </source>
</evidence>
<dbReference type="Pfam" id="PF14833">
    <property type="entry name" value="NAD_binding_11"/>
    <property type="match status" value="1"/>
</dbReference>
<comment type="similarity">
    <text evidence="1">Belongs to the HIBADH-related family.</text>
</comment>
<dbReference type="Proteomes" id="UP000011758">
    <property type="component" value="Unassembled WGS sequence"/>
</dbReference>
<dbReference type="InterPro" id="IPR008927">
    <property type="entry name" value="6-PGluconate_DH-like_C_sf"/>
</dbReference>